<keyword evidence="2" id="KW-1185">Reference proteome</keyword>
<accession>A0A2D2B258</accession>
<dbReference type="AlphaFoldDB" id="A0A2D2B258"/>
<evidence type="ECO:0000313" key="1">
    <source>
        <dbReference type="EMBL" id="ATQ44355.1"/>
    </source>
</evidence>
<protein>
    <submittedName>
        <fullName evidence="1">Uncharacterized protein</fullName>
    </submittedName>
</protein>
<dbReference type="Proteomes" id="UP000228945">
    <property type="component" value="Chromosome"/>
</dbReference>
<evidence type="ECO:0000313" key="2">
    <source>
        <dbReference type="Proteomes" id="UP000228945"/>
    </source>
</evidence>
<dbReference type="RefSeq" id="WP_099623603.1">
    <property type="nucleotide sequence ID" value="NZ_CP024201.1"/>
</dbReference>
<sequence length="378" mass="42925">MRGKRRAIGLTANADRTSRSLRALERTASTSRVLNLLAVAQKHGERPDWEERPLFRNRVLNACFILKHRLRLDETYLFDDYRTSATKIIVPFERSDLGLGGQSFFIGQRGWMELLREACADSRSLDQDIRILRLLDRLPSLDPFLLREHLRRHGHEVAPFYFAISPADLDAMQGYVAMQIEELIRLAYENAGGGAYTARLVEALLSTDVDERLEPLRVTLMLEGEDFREGVFSWKGFLYYKWMLTTLQPQLQAVMKEIGDLAVSGPRDVEVGLYLDGARRRLKRSIAAQRSHVNATLGIYDAAFASLTRDGNPKAFRNFLLDAPRMFLSLGEKVGAASHIASFWRYRFPHGRPPVAPVDEAVDIFQDFEASLGEPLAI</sequence>
<dbReference type="EMBL" id="CP024201">
    <property type="protein sequence ID" value="ATQ44355.1"/>
    <property type="molecule type" value="Genomic_DNA"/>
</dbReference>
<gene>
    <name evidence="1" type="ORF">CSW64_19165</name>
</gene>
<dbReference type="OrthoDB" id="7623655at2"/>
<dbReference type="KEGG" id="cmb:CSW64_19165"/>
<proteinExistence type="predicted"/>
<name>A0A2D2B258_9CAUL</name>
<reference evidence="1 2" key="1">
    <citation type="submission" date="2017-10" db="EMBL/GenBank/DDBJ databases">
        <title>Genome sequence of Caulobacter mirabilis FWC38.</title>
        <authorList>
            <person name="Fiebig A."/>
            <person name="Crosson S."/>
        </authorList>
    </citation>
    <scope>NUCLEOTIDE SEQUENCE [LARGE SCALE GENOMIC DNA]</scope>
    <source>
        <strain evidence="1 2">FWC 38</strain>
    </source>
</reference>
<organism evidence="1 2">
    <name type="scientific">Caulobacter mirabilis</name>
    <dbReference type="NCBI Taxonomy" id="69666"/>
    <lineage>
        <taxon>Bacteria</taxon>
        <taxon>Pseudomonadati</taxon>
        <taxon>Pseudomonadota</taxon>
        <taxon>Alphaproteobacteria</taxon>
        <taxon>Caulobacterales</taxon>
        <taxon>Caulobacteraceae</taxon>
        <taxon>Caulobacter</taxon>
    </lineage>
</organism>